<dbReference type="InterPro" id="IPR014710">
    <property type="entry name" value="RmlC-like_jellyroll"/>
</dbReference>
<evidence type="ECO:0000313" key="6">
    <source>
        <dbReference type="Proteomes" id="UP001597295"/>
    </source>
</evidence>
<dbReference type="SMART" id="SM00267">
    <property type="entry name" value="GGDEF"/>
    <property type="match status" value="1"/>
</dbReference>
<dbReference type="NCBIfam" id="TIGR00254">
    <property type="entry name" value="GGDEF"/>
    <property type="match status" value="1"/>
</dbReference>
<dbReference type="CDD" id="cd01949">
    <property type="entry name" value="GGDEF"/>
    <property type="match status" value="1"/>
</dbReference>
<feature type="domain" description="EAL" evidence="3">
    <location>
        <begin position="461"/>
        <end position="714"/>
    </location>
</feature>
<dbReference type="Pfam" id="PF00990">
    <property type="entry name" value="GGDEF"/>
    <property type="match status" value="1"/>
</dbReference>
<name>A0ABW5DQ59_9PROT</name>
<dbReference type="PROSITE" id="PS50883">
    <property type="entry name" value="EAL"/>
    <property type="match status" value="1"/>
</dbReference>
<comment type="caution">
    <text evidence="5">The sequence shown here is derived from an EMBL/GenBank/DDBJ whole genome shotgun (WGS) entry which is preliminary data.</text>
</comment>
<dbReference type="SMART" id="SM00052">
    <property type="entry name" value="EAL"/>
    <property type="match status" value="1"/>
</dbReference>
<dbReference type="SUPFAM" id="SSF141868">
    <property type="entry name" value="EAL domain-like"/>
    <property type="match status" value="1"/>
</dbReference>
<dbReference type="InterPro" id="IPR000160">
    <property type="entry name" value="GGDEF_dom"/>
</dbReference>
<dbReference type="Gene3D" id="3.30.70.270">
    <property type="match status" value="1"/>
</dbReference>
<dbReference type="PROSITE" id="PS50042">
    <property type="entry name" value="CNMP_BINDING_3"/>
    <property type="match status" value="1"/>
</dbReference>
<dbReference type="InterPro" id="IPR018490">
    <property type="entry name" value="cNMP-bd_dom_sf"/>
</dbReference>
<proteinExistence type="predicted"/>
<protein>
    <submittedName>
        <fullName evidence="5">Bifunctional diguanylate cyclase/phosphodiesterase</fullName>
    </submittedName>
</protein>
<accession>A0ABW5DQ59</accession>
<dbReference type="PANTHER" id="PTHR44757:SF2">
    <property type="entry name" value="BIOFILM ARCHITECTURE MAINTENANCE PROTEIN MBAA"/>
    <property type="match status" value="1"/>
</dbReference>
<evidence type="ECO:0000259" key="3">
    <source>
        <dbReference type="PROSITE" id="PS50883"/>
    </source>
</evidence>
<gene>
    <name evidence="5" type="ORF">ACFSM5_07100</name>
</gene>
<feature type="domain" description="Cyclic nucleotide-binding" evidence="2">
    <location>
        <begin position="16"/>
        <end position="83"/>
    </location>
</feature>
<dbReference type="InterPro" id="IPR000595">
    <property type="entry name" value="cNMP-bd_dom"/>
</dbReference>
<dbReference type="PROSITE" id="PS50887">
    <property type="entry name" value="GGDEF"/>
    <property type="match status" value="1"/>
</dbReference>
<dbReference type="RefSeq" id="WP_379875614.1">
    <property type="nucleotide sequence ID" value="NZ_JBHUIP010000005.1"/>
</dbReference>
<organism evidence="5 6">
    <name type="scientific">Lacibacterium aquatile</name>
    <dbReference type="NCBI Taxonomy" id="1168082"/>
    <lineage>
        <taxon>Bacteria</taxon>
        <taxon>Pseudomonadati</taxon>
        <taxon>Pseudomonadota</taxon>
        <taxon>Alphaproteobacteria</taxon>
        <taxon>Rhodospirillales</taxon>
        <taxon>Rhodospirillaceae</taxon>
    </lineage>
</organism>
<dbReference type="EMBL" id="JBHUIP010000005">
    <property type="protein sequence ID" value="MFD2262650.1"/>
    <property type="molecule type" value="Genomic_DNA"/>
</dbReference>
<dbReference type="InterPro" id="IPR052155">
    <property type="entry name" value="Biofilm_reg_signaling"/>
</dbReference>
<sequence>MPHRWVLDFMPTASPADAIAFEQLGKQHDLPAGEPILSAGQERSHLFALIGGQLIVEHRGIEVQRLESGDFVGEDALVRATTPHVDIKTAETSRIWLAPLNKVLELANDRPAFGVILFEKLLAQAGVRLTSTTGLFYERQSLTRKLGETNDELRKTLSELAQAHDRLLTESRERERAEKENVLLARFASDSPSPMLRVSRDGEILYANSAATPLLASLKADRGRFLPSTWRDRVRDAVEQHQVLTTELEASGQVWTLYLSPVADEGTAHIYAHDITLAKDTEAQMLQMARQDPLTGLVNRGGFNEALKNALAQAGRTGVGGALFFLDLDLFKEVNDTFGHHVGDLLLKAVAKRLKQKVRDTDTVARLGGDEFAVIQNPVNSDVDVKALVKRIISSLSEPMVIEGYRVQVGVSVGIARFPEDATEADEIIRAADTAMYRVKAAGRNSYRLYSDETDALHATRQEANDAVTKGLERGDFVLYYQPTVDIASGDVRALEALVRWRHPIHGMVRPDGLFVSAEYAGLLPQLADWIVLKACEGARHLSDRGIRWPVTINLTRGQFLDADWPRRLSMMLSTLQLDPHLIELEIPERLVLDNHVLAERTMDQLAALGVDLALDDVGLGELPVTLAARLPIRRIKIAQVLTTGIGKDSQSDRLIRAITSVGRALGLEMIAKGVETPQQRDFLTSCGVETVMGFLYGEPAPLETLIEQKVGKPVSA</sequence>
<dbReference type="SMART" id="SM00100">
    <property type="entry name" value="cNMP"/>
    <property type="match status" value="1"/>
</dbReference>
<feature type="domain" description="GGDEF" evidence="4">
    <location>
        <begin position="319"/>
        <end position="452"/>
    </location>
</feature>
<dbReference type="Proteomes" id="UP001597295">
    <property type="component" value="Unassembled WGS sequence"/>
</dbReference>
<evidence type="ECO:0000256" key="1">
    <source>
        <dbReference type="SAM" id="Coils"/>
    </source>
</evidence>
<dbReference type="SUPFAM" id="SSF51206">
    <property type="entry name" value="cAMP-binding domain-like"/>
    <property type="match status" value="1"/>
</dbReference>
<evidence type="ECO:0000313" key="5">
    <source>
        <dbReference type="EMBL" id="MFD2262650.1"/>
    </source>
</evidence>
<evidence type="ECO:0000259" key="2">
    <source>
        <dbReference type="PROSITE" id="PS50042"/>
    </source>
</evidence>
<dbReference type="Gene3D" id="2.60.120.10">
    <property type="entry name" value="Jelly Rolls"/>
    <property type="match status" value="1"/>
</dbReference>
<dbReference type="Pfam" id="PF00027">
    <property type="entry name" value="cNMP_binding"/>
    <property type="match status" value="1"/>
</dbReference>
<dbReference type="Pfam" id="PF00563">
    <property type="entry name" value="EAL"/>
    <property type="match status" value="1"/>
</dbReference>
<evidence type="ECO:0000259" key="4">
    <source>
        <dbReference type="PROSITE" id="PS50887"/>
    </source>
</evidence>
<dbReference type="SUPFAM" id="SSF55073">
    <property type="entry name" value="Nucleotide cyclase"/>
    <property type="match status" value="1"/>
</dbReference>
<dbReference type="InterPro" id="IPR001633">
    <property type="entry name" value="EAL_dom"/>
</dbReference>
<dbReference type="Gene3D" id="3.20.20.450">
    <property type="entry name" value="EAL domain"/>
    <property type="match status" value="1"/>
</dbReference>
<keyword evidence="6" id="KW-1185">Reference proteome</keyword>
<dbReference type="CDD" id="cd00038">
    <property type="entry name" value="CAP_ED"/>
    <property type="match status" value="1"/>
</dbReference>
<reference evidence="6" key="1">
    <citation type="journal article" date="2019" name="Int. J. Syst. Evol. Microbiol.">
        <title>The Global Catalogue of Microorganisms (GCM) 10K type strain sequencing project: providing services to taxonomists for standard genome sequencing and annotation.</title>
        <authorList>
            <consortium name="The Broad Institute Genomics Platform"/>
            <consortium name="The Broad Institute Genome Sequencing Center for Infectious Disease"/>
            <person name="Wu L."/>
            <person name="Ma J."/>
        </authorList>
    </citation>
    <scope>NUCLEOTIDE SEQUENCE [LARGE SCALE GENOMIC DNA]</scope>
    <source>
        <strain evidence="6">CGMCC 1.19062</strain>
    </source>
</reference>
<feature type="coiled-coil region" evidence="1">
    <location>
        <begin position="139"/>
        <end position="180"/>
    </location>
</feature>
<dbReference type="PANTHER" id="PTHR44757">
    <property type="entry name" value="DIGUANYLATE CYCLASE DGCP"/>
    <property type="match status" value="1"/>
</dbReference>
<dbReference type="CDD" id="cd01948">
    <property type="entry name" value="EAL"/>
    <property type="match status" value="1"/>
</dbReference>
<dbReference type="InterPro" id="IPR035919">
    <property type="entry name" value="EAL_sf"/>
</dbReference>
<dbReference type="InterPro" id="IPR043128">
    <property type="entry name" value="Rev_trsase/Diguanyl_cyclase"/>
</dbReference>
<dbReference type="InterPro" id="IPR029787">
    <property type="entry name" value="Nucleotide_cyclase"/>
</dbReference>
<keyword evidence="1" id="KW-0175">Coiled coil</keyword>